<evidence type="ECO:0008006" key="3">
    <source>
        <dbReference type="Google" id="ProtNLM"/>
    </source>
</evidence>
<protein>
    <recommendedName>
        <fullName evidence="3">ESX-1 secretion-associated protein</fullName>
    </recommendedName>
</protein>
<evidence type="ECO:0000313" key="2">
    <source>
        <dbReference type="Proteomes" id="UP001500994"/>
    </source>
</evidence>
<reference evidence="2" key="1">
    <citation type="journal article" date="2019" name="Int. J. Syst. Evol. Microbiol.">
        <title>The Global Catalogue of Microorganisms (GCM) 10K type strain sequencing project: providing services to taxonomists for standard genome sequencing and annotation.</title>
        <authorList>
            <consortium name="The Broad Institute Genomics Platform"/>
            <consortium name="The Broad Institute Genome Sequencing Center for Infectious Disease"/>
            <person name="Wu L."/>
            <person name="Ma J."/>
        </authorList>
    </citation>
    <scope>NUCLEOTIDE SEQUENCE [LARGE SCALE GENOMIC DNA]</scope>
    <source>
        <strain evidence="2">JCM 16374</strain>
    </source>
</reference>
<sequence length="108" mass="11797">MGEQYQVDLGALEKAATGVNGTLDQISVQKVSDISHDESEVGHEGLASTLSDFLDCWQRGVDNLAKDGQEIATRLTASVNAYRSVEEHTHKQFHGMLRGTTDPAVKRQ</sequence>
<gene>
    <name evidence="1" type="ORF">GCM10009864_71900</name>
</gene>
<accession>A0ABP6FAG2</accession>
<dbReference type="EMBL" id="BAAARK010000042">
    <property type="protein sequence ID" value="GAA2687724.1"/>
    <property type="molecule type" value="Genomic_DNA"/>
</dbReference>
<dbReference type="Proteomes" id="UP001500994">
    <property type="component" value="Unassembled WGS sequence"/>
</dbReference>
<name>A0ABP6FAG2_9ACTN</name>
<evidence type="ECO:0000313" key="1">
    <source>
        <dbReference type="EMBL" id="GAA2687724.1"/>
    </source>
</evidence>
<proteinExistence type="predicted"/>
<comment type="caution">
    <text evidence="1">The sequence shown here is derived from an EMBL/GenBank/DDBJ whole genome shotgun (WGS) entry which is preliminary data.</text>
</comment>
<keyword evidence="2" id="KW-1185">Reference proteome</keyword>
<dbReference type="RefSeq" id="WP_344583645.1">
    <property type="nucleotide sequence ID" value="NZ_BAAARK010000042.1"/>
</dbReference>
<organism evidence="1 2">
    <name type="scientific">Streptomyces lunalinharesii</name>
    <dbReference type="NCBI Taxonomy" id="333384"/>
    <lineage>
        <taxon>Bacteria</taxon>
        <taxon>Bacillati</taxon>
        <taxon>Actinomycetota</taxon>
        <taxon>Actinomycetes</taxon>
        <taxon>Kitasatosporales</taxon>
        <taxon>Streptomycetaceae</taxon>
        <taxon>Streptomyces</taxon>
    </lineage>
</organism>